<dbReference type="InterPro" id="IPR022682">
    <property type="entry name" value="Calpain_domain_III"/>
</dbReference>
<dbReference type="STRING" id="6412.T1EE39"/>
<dbReference type="SUPFAM" id="SSF49562">
    <property type="entry name" value="C2 domain (Calcium/lipid-binding domain, CaLB)"/>
    <property type="match status" value="1"/>
</dbReference>
<dbReference type="HOGENOM" id="CLU_010982_3_2_1"/>
<sequence>MSSFNYNNFVPYKGQNYIKLRAAVLQTGMKFRDPEFPPTDASLFSSSRKNAGIVWRRAQEINSEARLFVDGISSRDIIQGDLGNCWLVAAFCALAVHRNNWSKVIPDYREQDFDNNQTGVFHFRFWRFGYWTDVVIDDFLPTRKGQLLFCHAPSKNEFWPALVEKAYAKLYGSYEALNGGELAEALEDFTGGVTESFDINEEHLRTSFERKAQFYEFLNSLMKNDALICAAVPALTDAEMEKQTPLGLVKGHAYAVTVIQTVHLKGYNLGYRDPLPMVRMRNPWGGIEWMGAFSDRSPEWTKISEADKSNMGLVFADDGEFWMTFDDFIKNFENIALCHNINTAPVLSMASGYYEYAFHSEWATPDRTGGCINFKKTFLNNPQYVFDIPNGGDELMIHLIQKSNRNPGDDRLTIGFTIMQVELNRKFRTNIIQKIIVSSIFRNSRSIFLRYAFNRGRYIIIPCIFEPGQVGGFLLRIYSTYNINARELIYDRPQEGPFNVLPWNAAPRLVTQVKVMKANGLLAPSSTATEINPYCVIKCGSKKVISSTKNKTSNPIWNTAALFYRKHAAKDPIYIEVWNKNPFFDILLGRQVYIAAEEMKNEVVELPLIIKNKDGSEVSNGLLAFTFIIIVIIILIYNNNNYFLLLLSFHILLLL</sequence>
<evidence type="ECO:0000313" key="12">
    <source>
        <dbReference type="Proteomes" id="UP000015101"/>
    </source>
</evidence>
<keyword evidence="3 6" id="KW-0378">Hydrolase</keyword>
<dbReference type="GeneID" id="20194841"/>
<dbReference type="Gene3D" id="2.60.120.380">
    <property type="match status" value="1"/>
</dbReference>
<dbReference type="SMART" id="SM00720">
    <property type="entry name" value="calpain_III"/>
    <property type="match status" value="1"/>
</dbReference>
<dbReference type="SUPFAM" id="SSF49758">
    <property type="entry name" value="Calpain large subunit, middle domain (domain III)"/>
    <property type="match status" value="1"/>
</dbReference>
<organism evidence="11 12">
    <name type="scientific">Helobdella robusta</name>
    <name type="common">Californian leech</name>
    <dbReference type="NCBI Taxonomy" id="6412"/>
    <lineage>
        <taxon>Eukaryota</taxon>
        <taxon>Metazoa</taxon>
        <taxon>Spiralia</taxon>
        <taxon>Lophotrochozoa</taxon>
        <taxon>Annelida</taxon>
        <taxon>Clitellata</taxon>
        <taxon>Hirudinea</taxon>
        <taxon>Rhynchobdellida</taxon>
        <taxon>Glossiphoniidae</taxon>
        <taxon>Helobdella</taxon>
    </lineage>
</organism>
<keyword evidence="4 6" id="KW-0788">Thiol protease</keyword>
<feature type="active site" evidence="5 6">
    <location>
        <position position="252"/>
    </location>
</feature>
<dbReference type="FunFam" id="2.60.40.150:FF:000131">
    <property type="entry name" value="calpain-6"/>
    <property type="match status" value="1"/>
</dbReference>
<dbReference type="RefSeq" id="XP_009019950.1">
    <property type="nucleotide sequence ID" value="XM_009021702.1"/>
</dbReference>
<dbReference type="Gene3D" id="3.90.70.10">
    <property type="entry name" value="Cysteine proteinases"/>
    <property type="match status" value="1"/>
</dbReference>
<dbReference type="InterPro" id="IPR036213">
    <property type="entry name" value="Calpain_III_sf"/>
</dbReference>
<reference evidence="10 12" key="2">
    <citation type="journal article" date="2013" name="Nature">
        <title>Insights into bilaterian evolution from three spiralian genomes.</title>
        <authorList>
            <person name="Simakov O."/>
            <person name="Marletaz F."/>
            <person name="Cho S.J."/>
            <person name="Edsinger-Gonzales E."/>
            <person name="Havlak P."/>
            <person name="Hellsten U."/>
            <person name="Kuo D.H."/>
            <person name="Larsson T."/>
            <person name="Lv J."/>
            <person name="Arendt D."/>
            <person name="Savage R."/>
            <person name="Osoegawa K."/>
            <person name="de Jong P."/>
            <person name="Grimwood J."/>
            <person name="Chapman J.A."/>
            <person name="Shapiro H."/>
            <person name="Aerts A."/>
            <person name="Otillar R.P."/>
            <person name="Terry A.Y."/>
            <person name="Boore J.L."/>
            <person name="Grigoriev I.V."/>
            <person name="Lindberg D.R."/>
            <person name="Seaver E.C."/>
            <person name="Weisblat D.A."/>
            <person name="Putnam N.H."/>
            <person name="Rokhsar D.S."/>
        </authorList>
    </citation>
    <scope>NUCLEOTIDE SEQUENCE</scope>
</reference>
<dbReference type="FunFam" id="3.90.70.10:FF:000064">
    <property type="entry name" value="calpain-6"/>
    <property type="match status" value="1"/>
</dbReference>
<dbReference type="SUPFAM" id="SSF54001">
    <property type="entry name" value="Cysteine proteinases"/>
    <property type="match status" value="1"/>
</dbReference>
<dbReference type="EnsemblMetazoa" id="HelroT106710">
    <property type="protein sequence ID" value="HelroP106710"/>
    <property type="gene ID" value="HelroG106710"/>
</dbReference>
<evidence type="ECO:0000256" key="2">
    <source>
        <dbReference type="ARBA" id="ARBA00022670"/>
    </source>
</evidence>
<accession>T1EE39</accession>
<keyword evidence="7" id="KW-0812">Transmembrane</keyword>
<feature type="domain" description="Calpain catalytic" evidence="9">
    <location>
        <begin position="30"/>
        <end position="341"/>
    </location>
</feature>
<dbReference type="CDD" id="cd00044">
    <property type="entry name" value="CysPc"/>
    <property type="match status" value="1"/>
</dbReference>
<proteinExistence type="inferred from homology"/>
<dbReference type="Pfam" id="PF00168">
    <property type="entry name" value="C2"/>
    <property type="match status" value="1"/>
</dbReference>
<gene>
    <name evidence="11" type="primary">20194841</name>
    <name evidence="10" type="ORF">HELRODRAFT_106710</name>
</gene>
<dbReference type="eggNOG" id="KOG0045">
    <property type="taxonomic scope" value="Eukaryota"/>
</dbReference>
<dbReference type="InterPro" id="IPR022684">
    <property type="entry name" value="Calpain_cysteine_protease"/>
</dbReference>
<evidence type="ECO:0000313" key="10">
    <source>
        <dbReference type="EMBL" id="ESO02542.1"/>
    </source>
</evidence>
<dbReference type="InterPro" id="IPR038765">
    <property type="entry name" value="Papain-like_cys_pep_sf"/>
</dbReference>
<dbReference type="GO" id="GO:0004198">
    <property type="term" value="F:calcium-dependent cysteine-type endopeptidase activity"/>
    <property type="evidence" value="ECO:0000318"/>
    <property type="project" value="GO_Central"/>
</dbReference>
<dbReference type="InterPro" id="IPR001300">
    <property type="entry name" value="Peptidase_C2_calpain_cat"/>
</dbReference>
<dbReference type="InterPro" id="IPR000169">
    <property type="entry name" value="Pept_cys_AS"/>
</dbReference>
<dbReference type="PROSITE" id="PS50004">
    <property type="entry name" value="C2"/>
    <property type="match status" value="1"/>
</dbReference>
<evidence type="ECO:0000256" key="6">
    <source>
        <dbReference type="PROSITE-ProRule" id="PRU00239"/>
    </source>
</evidence>
<name>T1EE39_HELRO</name>
<dbReference type="InParanoid" id="T1EE39"/>
<dbReference type="SMART" id="SM00239">
    <property type="entry name" value="C2"/>
    <property type="match status" value="1"/>
</dbReference>
<dbReference type="PANTHER" id="PTHR10183:SF379">
    <property type="entry name" value="CALPAIN-5"/>
    <property type="match status" value="1"/>
</dbReference>
<evidence type="ECO:0000313" key="11">
    <source>
        <dbReference type="EnsemblMetazoa" id="HelroP106710"/>
    </source>
</evidence>
<feature type="active site" evidence="5 6">
    <location>
        <position position="85"/>
    </location>
</feature>
<dbReference type="SMART" id="SM00230">
    <property type="entry name" value="CysPc"/>
    <property type="match status" value="1"/>
</dbReference>
<dbReference type="GO" id="GO:0006508">
    <property type="term" value="P:proteolysis"/>
    <property type="evidence" value="ECO:0000318"/>
    <property type="project" value="GO_Central"/>
</dbReference>
<dbReference type="KEGG" id="hro:HELRODRAFT_106710"/>
<dbReference type="OMA" id="WKFFGEW"/>
<evidence type="ECO:0000256" key="5">
    <source>
        <dbReference type="PIRSR" id="PIRSR622684-1"/>
    </source>
</evidence>
<dbReference type="OrthoDB" id="424753at2759"/>
<dbReference type="EMBL" id="KB096742">
    <property type="protein sequence ID" value="ESO02542.1"/>
    <property type="molecule type" value="Genomic_DNA"/>
</dbReference>
<reference evidence="11" key="3">
    <citation type="submission" date="2015-06" db="UniProtKB">
        <authorList>
            <consortium name="EnsemblMetazoa"/>
        </authorList>
    </citation>
    <scope>IDENTIFICATION</scope>
</reference>
<dbReference type="Pfam" id="PF00648">
    <property type="entry name" value="Peptidase_C2"/>
    <property type="match status" value="1"/>
</dbReference>
<dbReference type="CTD" id="20194841"/>
<keyword evidence="7" id="KW-0472">Membrane</keyword>
<dbReference type="InterPro" id="IPR022683">
    <property type="entry name" value="Calpain_III"/>
</dbReference>
<evidence type="ECO:0008006" key="13">
    <source>
        <dbReference type="Google" id="ProtNLM"/>
    </source>
</evidence>
<evidence type="ECO:0000256" key="1">
    <source>
        <dbReference type="ARBA" id="ARBA00007623"/>
    </source>
</evidence>
<dbReference type="AlphaFoldDB" id="T1EE39"/>
<keyword evidence="2 6" id="KW-0645">Protease</keyword>
<evidence type="ECO:0000259" key="8">
    <source>
        <dbReference type="PROSITE" id="PS50004"/>
    </source>
</evidence>
<dbReference type="PANTHER" id="PTHR10183">
    <property type="entry name" value="CALPAIN"/>
    <property type="match status" value="1"/>
</dbReference>
<dbReference type="Gene3D" id="2.60.40.150">
    <property type="entry name" value="C2 domain"/>
    <property type="match status" value="1"/>
</dbReference>
<dbReference type="PRINTS" id="PR00704">
    <property type="entry name" value="CALPAIN"/>
</dbReference>
<feature type="active site" evidence="5 6">
    <location>
        <position position="282"/>
    </location>
</feature>
<dbReference type="PROSITE" id="PS50203">
    <property type="entry name" value="CALPAIN_CAT"/>
    <property type="match status" value="1"/>
</dbReference>
<protein>
    <recommendedName>
        <fullName evidence="13">Calpain catalytic domain-containing protein</fullName>
    </recommendedName>
</protein>
<comment type="similarity">
    <text evidence="1">Belongs to the peptidase C2 family.</text>
</comment>
<evidence type="ECO:0000256" key="4">
    <source>
        <dbReference type="ARBA" id="ARBA00022807"/>
    </source>
</evidence>
<dbReference type="GO" id="GO:0005737">
    <property type="term" value="C:cytoplasm"/>
    <property type="evidence" value="ECO:0000318"/>
    <property type="project" value="GO_Central"/>
</dbReference>
<dbReference type="Pfam" id="PF01067">
    <property type="entry name" value="Calpain_III"/>
    <property type="match status" value="1"/>
</dbReference>
<dbReference type="Proteomes" id="UP000015101">
    <property type="component" value="Unassembled WGS sequence"/>
</dbReference>
<evidence type="ECO:0000259" key="9">
    <source>
        <dbReference type="PROSITE" id="PS50203"/>
    </source>
</evidence>
<dbReference type="InterPro" id="IPR035892">
    <property type="entry name" value="C2_domain_sf"/>
</dbReference>
<reference evidence="12" key="1">
    <citation type="submission" date="2012-12" db="EMBL/GenBank/DDBJ databases">
        <authorList>
            <person name="Hellsten U."/>
            <person name="Grimwood J."/>
            <person name="Chapman J.A."/>
            <person name="Shapiro H."/>
            <person name="Aerts A."/>
            <person name="Otillar R.P."/>
            <person name="Terry A.Y."/>
            <person name="Boore J.L."/>
            <person name="Simakov O."/>
            <person name="Marletaz F."/>
            <person name="Cho S.-J."/>
            <person name="Edsinger-Gonzales E."/>
            <person name="Havlak P."/>
            <person name="Kuo D.-H."/>
            <person name="Larsson T."/>
            <person name="Lv J."/>
            <person name="Arendt D."/>
            <person name="Savage R."/>
            <person name="Osoegawa K."/>
            <person name="de Jong P."/>
            <person name="Lindberg D.R."/>
            <person name="Seaver E.C."/>
            <person name="Weisblat D.A."/>
            <person name="Putnam N.H."/>
            <person name="Grigoriev I.V."/>
            <person name="Rokhsar D.S."/>
        </authorList>
    </citation>
    <scope>NUCLEOTIDE SEQUENCE</scope>
</reference>
<dbReference type="InterPro" id="IPR000008">
    <property type="entry name" value="C2_dom"/>
</dbReference>
<evidence type="ECO:0000256" key="3">
    <source>
        <dbReference type="ARBA" id="ARBA00022801"/>
    </source>
</evidence>
<keyword evidence="12" id="KW-1185">Reference proteome</keyword>
<dbReference type="EMBL" id="AMQM01000926">
    <property type="status" value="NOT_ANNOTATED_CDS"/>
    <property type="molecule type" value="Genomic_DNA"/>
</dbReference>
<evidence type="ECO:0000256" key="7">
    <source>
        <dbReference type="SAM" id="Phobius"/>
    </source>
</evidence>
<dbReference type="PROSITE" id="PS00139">
    <property type="entry name" value="THIOL_PROTEASE_CYS"/>
    <property type="match status" value="1"/>
</dbReference>
<feature type="transmembrane region" description="Helical" evidence="7">
    <location>
        <begin position="618"/>
        <end position="637"/>
    </location>
</feature>
<keyword evidence="7" id="KW-1133">Transmembrane helix</keyword>
<feature type="domain" description="C2" evidence="8">
    <location>
        <begin position="492"/>
        <end position="608"/>
    </location>
</feature>